<dbReference type="SUPFAM" id="SSF141371">
    <property type="entry name" value="PilZ domain-like"/>
    <property type="match status" value="1"/>
</dbReference>
<reference evidence="2" key="1">
    <citation type="submission" date="2020-08" db="EMBL/GenBank/DDBJ databases">
        <title>Novel species isolated from subtropical streams in China.</title>
        <authorList>
            <person name="Lu H."/>
        </authorList>
    </citation>
    <scope>NUCLEOTIDE SEQUENCE</scope>
    <source>
        <strain evidence="2">CY7W</strain>
    </source>
</reference>
<evidence type="ECO:0000313" key="2">
    <source>
        <dbReference type="EMBL" id="MBC3934254.1"/>
    </source>
</evidence>
<proteinExistence type="predicted"/>
<dbReference type="GO" id="GO:0035438">
    <property type="term" value="F:cyclic-di-GMP binding"/>
    <property type="evidence" value="ECO:0007669"/>
    <property type="project" value="InterPro"/>
</dbReference>
<dbReference type="Pfam" id="PF07238">
    <property type="entry name" value="PilZ"/>
    <property type="match status" value="1"/>
</dbReference>
<evidence type="ECO:0000259" key="1">
    <source>
        <dbReference type="Pfam" id="PF07238"/>
    </source>
</evidence>
<accession>A0A923I1H8</accession>
<name>A0A923I1H8_9BURK</name>
<protein>
    <submittedName>
        <fullName evidence="2">PilZ domain-containing protein</fullName>
    </submittedName>
</protein>
<dbReference type="Proteomes" id="UP000612361">
    <property type="component" value="Unassembled WGS sequence"/>
</dbReference>
<comment type="caution">
    <text evidence="2">The sequence shown here is derived from an EMBL/GenBank/DDBJ whole genome shotgun (WGS) entry which is preliminary data.</text>
</comment>
<organism evidence="2 3">
    <name type="scientific">Undibacterium rugosum</name>
    <dbReference type="NCBI Taxonomy" id="2762291"/>
    <lineage>
        <taxon>Bacteria</taxon>
        <taxon>Pseudomonadati</taxon>
        <taxon>Pseudomonadota</taxon>
        <taxon>Betaproteobacteria</taxon>
        <taxon>Burkholderiales</taxon>
        <taxon>Oxalobacteraceae</taxon>
        <taxon>Undibacterium</taxon>
    </lineage>
</organism>
<sequence>MSDSRNSARLPVAWRAAIQVAPGRIVPAKVVNFSASGIQMQSGVMLKEKQEYQMMMEVPSHKDASARTQVVCKATCVYTILSGSEYRAGLRIGNYPPEHKELLQSWGG</sequence>
<gene>
    <name evidence="2" type="ORF">H8K47_02660</name>
</gene>
<dbReference type="Gene3D" id="2.40.10.220">
    <property type="entry name" value="predicted glycosyltransferase like domains"/>
    <property type="match status" value="1"/>
</dbReference>
<feature type="domain" description="PilZ" evidence="1">
    <location>
        <begin position="4"/>
        <end position="105"/>
    </location>
</feature>
<dbReference type="AlphaFoldDB" id="A0A923I1H8"/>
<evidence type="ECO:0000313" key="3">
    <source>
        <dbReference type="Proteomes" id="UP000612361"/>
    </source>
</evidence>
<dbReference type="InterPro" id="IPR009875">
    <property type="entry name" value="PilZ_domain"/>
</dbReference>
<dbReference type="EMBL" id="JACOGG010000002">
    <property type="protein sequence ID" value="MBC3934254.1"/>
    <property type="molecule type" value="Genomic_DNA"/>
</dbReference>
<dbReference type="RefSeq" id="WP_186879877.1">
    <property type="nucleotide sequence ID" value="NZ_JACOGG010000002.1"/>
</dbReference>
<keyword evidence="3" id="KW-1185">Reference proteome</keyword>